<dbReference type="CDD" id="cd10030">
    <property type="entry name" value="UDG-F4_TTUDGA_SPO1dp_like"/>
    <property type="match status" value="1"/>
</dbReference>
<evidence type="ECO:0000313" key="13">
    <source>
        <dbReference type="Proteomes" id="UP000645257"/>
    </source>
</evidence>
<dbReference type="SUPFAM" id="SSF52141">
    <property type="entry name" value="Uracil-DNA glycosylase-like"/>
    <property type="match status" value="1"/>
</dbReference>
<reference evidence="12" key="1">
    <citation type="journal article" date="2014" name="Int. J. Syst. Evol. Microbiol.">
        <title>Complete genome sequence of Corynebacterium casei LMG S-19264T (=DSM 44701T), isolated from a smear-ripened cheese.</title>
        <authorList>
            <consortium name="US DOE Joint Genome Institute (JGI-PGF)"/>
            <person name="Walter F."/>
            <person name="Albersmeier A."/>
            <person name="Kalinowski J."/>
            <person name="Ruckert C."/>
        </authorList>
    </citation>
    <scope>NUCLEOTIDE SEQUENCE</scope>
    <source>
        <strain evidence="12">KCTC 32182</strain>
    </source>
</reference>
<dbReference type="InterPro" id="IPR005273">
    <property type="entry name" value="Ura-DNA_glyco_family4"/>
</dbReference>
<dbReference type="GO" id="GO:0097506">
    <property type="term" value="F:deaminated base DNA N-glycosylase activity"/>
    <property type="evidence" value="ECO:0007669"/>
    <property type="project" value="UniProtKB-ARBA"/>
</dbReference>
<keyword evidence="13" id="KW-1185">Reference proteome</keyword>
<dbReference type="PANTHER" id="PTHR33693">
    <property type="entry name" value="TYPE-5 URACIL-DNA GLYCOSYLASE"/>
    <property type="match status" value="1"/>
</dbReference>
<keyword evidence="5" id="KW-0227">DNA damage</keyword>
<keyword evidence="6" id="KW-0378">Hydrolase</keyword>
<evidence type="ECO:0000256" key="7">
    <source>
        <dbReference type="ARBA" id="ARBA00023004"/>
    </source>
</evidence>
<evidence type="ECO:0000256" key="10">
    <source>
        <dbReference type="SAM" id="MobiDB-lite"/>
    </source>
</evidence>
<evidence type="ECO:0000256" key="4">
    <source>
        <dbReference type="ARBA" id="ARBA00022723"/>
    </source>
</evidence>
<evidence type="ECO:0000313" key="12">
    <source>
        <dbReference type="EMBL" id="GGY21956.1"/>
    </source>
</evidence>
<evidence type="ECO:0000256" key="8">
    <source>
        <dbReference type="ARBA" id="ARBA00023014"/>
    </source>
</evidence>
<evidence type="ECO:0000256" key="2">
    <source>
        <dbReference type="ARBA" id="ARBA00019403"/>
    </source>
</evidence>
<dbReference type="InterPro" id="IPR005122">
    <property type="entry name" value="Uracil-DNA_glycosylase-like"/>
</dbReference>
<organism evidence="12 13">
    <name type="scientific">Paludibacterium paludis</name>
    <dbReference type="NCBI Taxonomy" id="1225769"/>
    <lineage>
        <taxon>Bacteria</taxon>
        <taxon>Pseudomonadati</taxon>
        <taxon>Pseudomonadota</taxon>
        <taxon>Betaproteobacteria</taxon>
        <taxon>Neisseriales</taxon>
        <taxon>Chromobacteriaceae</taxon>
        <taxon>Paludibacterium</taxon>
    </lineage>
</organism>
<keyword evidence="3" id="KW-0004">4Fe-4S</keyword>
<evidence type="ECO:0000259" key="11">
    <source>
        <dbReference type="SMART" id="SM00986"/>
    </source>
</evidence>
<dbReference type="SMART" id="SM00986">
    <property type="entry name" value="UDG"/>
    <property type="match status" value="1"/>
</dbReference>
<dbReference type="Proteomes" id="UP000645257">
    <property type="component" value="Unassembled WGS sequence"/>
</dbReference>
<gene>
    <name evidence="12" type="ORF">GCM10011289_27150</name>
</gene>
<keyword evidence="9" id="KW-0234">DNA repair</keyword>
<dbReference type="GO" id="GO:0051539">
    <property type="term" value="F:4 iron, 4 sulfur cluster binding"/>
    <property type="evidence" value="ECO:0007669"/>
    <property type="project" value="UniProtKB-KW"/>
</dbReference>
<proteinExistence type="inferred from homology"/>
<keyword evidence="4" id="KW-0479">Metal-binding</keyword>
<evidence type="ECO:0000256" key="9">
    <source>
        <dbReference type="ARBA" id="ARBA00023204"/>
    </source>
</evidence>
<evidence type="ECO:0000256" key="1">
    <source>
        <dbReference type="ARBA" id="ARBA00006521"/>
    </source>
</evidence>
<feature type="region of interest" description="Disordered" evidence="10">
    <location>
        <begin position="28"/>
        <end position="68"/>
    </location>
</feature>
<dbReference type="NCBIfam" id="TIGR00758">
    <property type="entry name" value="UDG_fam4"/>
    <property type="match status" value="1"/>
</dbReference>
<comment type="similarity">
    <text evidence="1">Belongs to the uracil-DNA glycosylase (UDG) superfamily. Type 4 (UDGa) family.</text>
</comment>
<evidence type="ECO:0000256" key="3">
    <source>
        <dbReference type="ARBA" id="ARBA00022485"/>
    </source>
</evidence>
<name>A0A918UB23_9NEIS</name>
<dbReference type="SMART" id="SM00987">
    <property type="entry name" value="UreE_C"/>
    <property type="match status" value="1"/>
</dbReference>
<comment type="caution">
    <text evidence="12">The sequence shown here is derived from an EMBL/GenBank/DDBJ whole genome shotgun (WGS) entry which is preliminary data.</text>
</comment>
<keyword evidence="7" id="KW-0408">Iron</keyword>
<dbReference type="PANTHER" id="PTHR33693:SF9">
    <property type="entry name" value="TYPE-4 URACIL-DNA GLYCOSYLASE"/>
    <property type="match status" value="1"/>
</dbReference>
<dbReference type="Gene3D" id="3.40.470.10">
    <property type="entry name" value="Uracil-DNA glycosylase-like domain"/>
    <property type="match status" value="1"/>
</dbReference>
<dbReference type="AlphaFoldDB" id="A0A918UB23"/>
<evidence type="ECO:0000256" key="6">
    <source>
        <dbReference type="ARBA" id="ARBA00022801"/>
    </source>
</evidence>
<reference evidence="12" key="2">
    <citation type="submission" date="2020-09" db="EMBL/GenBank/DDBJ databases">
        <authorList>
            <person name="Sun Q."/>
            <person name="Kim S."/>
        </authorList>
    </citation>
    <scope>NUCLEOTIDE SEQUENCE</scope>
    <source>
        <strain evidence="12">KCTC 32182</strain>
    </source>
</reference>
<evidence type="ECO:0000256" key="5">
    <source>
        <dbReference type="ARBA" id="ARBA00022763"/>
    </source>
</evidence>
<dbReference type="InterPro" id="IPR036895">
    <property type="entry name" value="Uracil-DNA_glycosylase-like_sf"/>
</dbReference>
<dbReference type="Pfam" id="PF03167">
    <property type="entry name" value="UDG"/>
    <property type="match status" value="1"/>
</dbReference>
<dbReference type="GO" id="GO:0006281">
    <property type="term" value="P:DNA repair"/>
    <property type="evidence" value="ECO:0007669"/>
    <property type="project" value="UniProtKB-KW"/>
</dbReference>
<dbReference type="EMBL" id="BMYX01000016">
    <property type="protein sequence ID" value="GGY21956.1"/>
    <property type="molecule type" value="Genomic_DNA"/>
</dbReference>
<accession>A0A918UB23</accession>
<dbReference type="InterPro" id="IPR051536">
    <property type="entry name" value="UDG_Type-4/5"/>
</dbReference>
<feature type="domain" description="Uracil-DNA glycosylase-like" evidence="11">
    <location>
        <begin position="102"/>
        <end position="249"/>
    </location>
</feature>
<keyword evidence="8" id="KW-0411">Iron-sulfur</keyword>
<dbReference type="RefSeq" id="WP_215796498.1">
    <property type="nucleotide sequence ID" value="NZ_BMYX01000016.1"/>
</dbReference>
<protein>
    <recommendedName>
        <fullName evidence="2">Type-4 uracil-DNA glycosylase</fullName>
    </recommendedName>
</protein>
<sequence>MNRRDLVIDALGLGPQWLPRPGCFADHPAMDSPCPDERDGVGQALDESLPKEQAPGREIPVAAPSSPEPADIPVFPDWQTLQHEVATCRACRLCETRTQTVFGRGNPDSRILIVGEAPGEHEDRQGEPFVGRAGLLLDTMLATIGLDRDKDIYVANVIKCRPPGNRNPSADEIAACEPFLTAQIHHLKPALILALGRFAAHTLLQTDASIQSLRGKVHDYRGTPLIVSYHPAYLLRNLPDKARAWSDLVLVRKELGRR</sequence>
<dbReference type="GO" id="GO:0046872">
    <property type="term" value="F:metal ion binding"/>
    <property type="evidence" value="ECO:0007669"/>
    <property type="project" value="UniProtKB-KW"/>
</dbReference>